<sequence>MKNKYKHETRPAVVFLHGTGQCKESLRHLLESYASRGYVSIAVDSRYHGERGHNSSTYQDALISSWKRGDTMPFIFDTVCMHGLLLLLTRYSVAVPIIGVQGFRWAVDNDKWQARVDSIKPVFGDLGKSVIDKEVVRKVWDRIAPGLASHFDSPYTVPAIAPRPLLILNGAEDPRCPLPGLEFVAEPGIGHQLTSLMVKEASDWFDKFLI</sequence>
<dbReference type="eggNOG" id="ENOG502QVWM">
    <property type="taxonomic scope" value="Eukaryota"/>
</dbReference>
<name>W9SA88_9ROSA</name>
<evidence type="ECO:0000313" key="2">
    <source>
        <dbReference type="Proteomes" id="UP000030645"/>
    </source>
</evidence>
<proteinExistence type="predicted"/>
<dbReference type="AlphaFoldDB" id="W9SA88"/>
<dbReference type="PANTHER" id="PTHR47381:SF3">
    <property type="entry name" value="ALPHA_BETA-HYDROLASES SUPERFAMILY PROTEIN"/>
    <property type="match status" value="1"/>
</dbReference>
<dbReference type="PANTHER" id="PTHR47381">
    <property type="entry name" value="ALPHA/BETA-HYDROLASES SUPERFAMILY PROTEIN"/>
    <property type="match status" value="1"/>
</dbReference>
<evidence type="ECO:0008006" key="3">
    <source>
        <dbReference type="Google" id="ProtNLM"/>
    </source>
</evidence>
<gene>
    <name evidence="1" type="ORF">L484_006155</name>
</gene>
<dbReference type="InterPro" id="IPR029058">
    <property type="entry name" value="AB_hydrolase_fold"/>
</dbReference>
<dbReference type="Gene3D" id="3.40.50.1820">
    <property type="entry name" value="alpha/beta hydrolase"/>
    <property type="match status" value="1"/>
</dbReference>
<dbReference type="EMBL" id="KE345867">
    <property type="protein sequence ID" value="EXC19460.1"/>
    <property type="molecule type" value="Genomic_DNA"/>
</dbReference>
<dbReference type="SUPFAM" id="SSF53474">
    <property type="entry name" value="alpha/beta-Hydrolases"/>
    <property type="match status" value="1"/>
</dbReference>
<evidence type="ECO:0000313" key="1">
    <source>
        <dbReference type="EMBL" id="EXC19460.1"/>
    </source>
</evidence>
<reference evidence="2" key="1">
    <citation type="submission" date="2013-01" db="EMBL/GenBank/DDBJ databases">
        <title>Draft Genome Sequence of a Mulberry Tree, Morus notabilis C.K. Schneid.</title>
        <authorList>
            <person name="He N."/>
            <person name="Zhao S."/>
        </authorList>
    </citation>
    <scope>NUCLEOTIDE SEQUENCE</scope>
</reference>
<organism evidence="1 2">
    <name type="scientific">Morus notabilis</name>
    <dbReference type="NCBI Taxonomy" id="981085"/>
    <lineage>
        <taxon>Eukaryota</taxon>
        <taxon>Viridiplantae</taxon>
        <taxon>Streptophyta</taxon>
        <taxon>Embryophyta</taxon>
        <taxon>Tracheophyta</taxon>
        <taxon>Spermatophyta</taxon>
        <taxon>Magnoliopsida</taxon>
        <taxon>eudicotyledons</taxon>
        <taxon>Gunneridae</taxon>
        <taxon>Pentapetalae</taxon>
        <taxon>rosids</taxon>
        <taxon>fabids</taxon>
        <taxon>Rosales</taxon>
        <taxon>Moraceae</taxon>
        <taxon>Moreae</taxon>
        <taxon>Morus</taxon>
    </lineage>
</organism>
<keyword evidence="2" id="KW-1185">Reference proteome</keyword>
<dbReference type="STRING" id="981085.W9SA88"/>
<accession>W9SA88</accession>
<dbReference type="Proteomes" id="UP000030645">
    <property type="component" value="Unassembled WGS sequence"/>
</dbReference>
<protein>
    <recommendedName>
        <fullName evidence="3">AB hydrolase-1 domain-containing protein</fullName>
    </recommendedName>
</protein>